<sequence length="762" mass="84944">MARRKSSSKSGGLFHKMMPWKKSGSYEDSDTTGSNESIQPESKRNSYVDSFRRRSMSSNDTFEPTLSMRSFRSHSLLSAPSNLSMMSEDSNTSLDIDDLNMDNTAVKTDTESEVYSDNEHEESSDNENEIEKETEKQLLEANCKRKPSKFDRTKFQKEFESLVGKDEVLLTACTCALSKEILYQGRMFVTPKYVCFYSRLFNIVQRLVIPFTSITKLEPRMTINFIPNAIAIYKNTGERFIFASFSNRNKFLELLRQLRNSPINTVAFPNLYTHSNSSPNLTNGLYRSHSTSKIATTDAKLAQLNVANSHNSSSNQQNHQNHNGALTPANSSANSANTGILNQSVLAGLGSVVQVSGKLGQASSPRNSQILPNHSATFPTHQVSNATQLNSKAPQSRSSSIDKSAIRPKRTSSEVKRNSLPVMSSQSRQRAMSTPNPMKDDEKMQKHSPTAFPDSKNEEKVLATETVHAALPVVANLLFGADTTWVKHLLIDIEKNRDVNNVPSFPSFTTDATRYYEYTKPLNAPVGPKQTKCKCTDKIIRWDYNSYVEVISTTATPDVPSGGSFTTLTRTVLAWGPNNSTKLRLGTWLEWTGKSWLKGPIEKGAIDGQNAYCKSLITELGKKLKSSTENSPQVVIEKDSDDNDSSVPPPMPVRQKRRSAAAQKAVESLGEWQKLCAGLAISMVVLLVVVLWLLLTRPTQTVKIDKSYSHELKRIEEELKLWQWIDDRKGVTKAVQSSDLDLAEAIAQSEQRLALLKAQLIQ</sequence>
<feature type="region of interest" description="Disordered" evidence="6">
    <location>
        <begin position="629"/>
        <end position="657"/>
    </location>
</feature>
<evidence type="ECO:0000256" key="5">
    <source>
        <dbReference type="ARBA" id="ARBA00023136"/>
    </source>
</evidence>
<dbReference type="SMART" id="SM00568">
    <property type="entry name" value="GRAM"/>
    <property type="match status" value="1"/>
</dbReference>
<accession>A0AAV5RN69</accession>
<evidence type="ECO:0000313" key="9">
    <source>
        <dbReference type="EMBL" id="GMM51949.1"/>
    </source>
</evidence>
<protein>
    <submittedName>
        <fullName evidence="9">Lam4 protein</fullName>
    </submittedName>
</protein>
<comment type="similarity">
    <text evidence="2">Belongs to the YSP2 family.</text>
</comment>
<dbReference type="CDD" id="cd13220">
    <property type="entry name" value="PH-GRAM_GRAMDC"/>
    <property type="match status" value="1"/>
</dbReference>
<evidence type="ECO:0000256" key="1">
    <source>
        <dbReference type="ARBA" id="ARBA00004167"/>
    </source>
</evidence>
<dbReference type="GO" id="GO:0032541">
    <property type="term" value="C:cortical endoplasmic reticulum"/>
    <property type="evidence" value="ECO:0007669"/>
    <property type="project" value="TreeGrafter"/>
</dbReference>
<dbReference type="EMBL" id="BTGC01000008">
    <property type="protein sequence ID" value="GMM51949.1"/>
    <property type="molecule type" value="Genomic_DNA"/>
</dbReference>
<dbReference type="Proteomes" id="UP001362899">
    <property type="component" value="Unassembled WGS sequence"/>
</dbReference>
<dbReference type="GO" id="GO:0120015">
    <property type="term" value="F:sterol transfer activity"/>
    <property type="evidence" value="ECO:0007669"/>
    <property type="project" value="TreeGrafter"/>
</dbReference>
<keyword evidence="3 7" id="KW-0812">Transmembrane</keyword>
<dbReference type="Pfam" id="PF16016">
    <property type="entry name" value="VASt"/>
    <property type="match status" value="1"/>
</dbReference>
<feature type="compositionally biased region" description="Polar residues" evidence="6">
    <location>
        <begin position="31"/>
        <end position="40"/>
    </location>
</feature>
<dbReference type="GO" id="GO:0140268">
    <property type="term" value="C:endoplasmic reticulum-plasma membrane contact site"/>
    <property type="evidence" value="ECO:0007669"/>
    <property type="project" value="TreeGrafter"/>
</dbReference>
<name>A0AAV5RN69_STABA</name>
<reference evidence="9 10" key="1">
    <citation type="journal article" date="2023" name="Elife">
        <title>Identification of key yeast species and microbe-microbe interactions impacting larval growth of Drosophila in the wild.</title>
        <authorList>
            <person name="Mure A."/>
            <person name="Sugiura Y."/>
            <person name="Maeda R."/>
            <person name="Honda K."/>
            <person name="Sakurai N."/>
            <person name="Takahashi Y."/>
            <person name="Watada M."/>
            <person name="Katoh T."/>
            <person name="Gotoh A."/>
            <person name="Gotoh Y."/>
            <person name="Taniguchi I."/>
            <person name="Nakamura K."/>
            <person name="Hayashi T."/>
            <person name="Katayama T."/>
            <person name="Uemura T."/>
            <person name="Hattori Y."/>
        </authorList>
    </citation>
    <scope>NUCLEOTIDE SEQUENCE [LARGE SCALE GENOMIC DNA]</scope>
    <source>
        <strain evidence="9 10">SB-73</strain>
    </source>
</reference>
<feature type="compositionally biased region" description="Basic and acidic residues" evidence="6">
    <location>
        <begin position="41"/>
        <end position="52"/>
    </location>
</feature>
<dbReference type="Pfam" id="PF02893">
    <property type="entry name" value="GRAM"/>
    <property type="match status" value="1"/>
</dbReference>
<evidence type="ECO:0000313" key="10">
    <source>
        <dbReference type="Proteomes" id="UP001362899"/>
    </source>
</evidence>
<evidence type="ECO:0000256" key="6">
    <source>
        <dbReference type="SAM" id="MobiDB-lite"/>
    </source>
</evidence>
<evidence type="ECO:0000256" key="3">
    <source>
        <dbReference type="ARBA" id="ARBA00022692"/>
    </source>
</evidence>
<dbReference type="PANTHER" id="PTHR23319:SF4">
    <property type="entry name" value="GRAM DOMAIN CONTAINING 1B, ISOFORM E"/>
    <property type="match status" value="1"/>
</dbReference>
<feature type="transmembrane region" description="Helical" evidence="7">
    <location>
        <begin position="675"/>
        <end position="695"/>
    </location>
</feature>
<feature type="domain" description="VASt" evidence="8">
    <location>
        <begin position="458"/>
        <end position="628"/>
    </location>
</feature>
<feature type="compositionally biased region" description="Low complexity" evidence="6">
    <location>
        <begin position="308"/>
        <end position="323"/>
    </location>
</feature>
<dbReference type="GO" id="GO:0032934">
    <property type="term" value="F:sterol binding"/>
    <property type="evidence" value="ECO:0007669"/>
    <property type="project" value="TreeGrafter"/>
</dbReference>
<feature type="region of interest" description="Disordered" evidence="6">
    <location>
        <begin position="109"/>
        <end position="133"/>
    </location>
</feature>
<keyword evidence="10" id="KW-1185">Reference proteome</keyword>
<feature type="compositionally biased region" description="Basic and acidic residues" evidence="6">
    <location>
        <begin position="117"/>
        <end position="133"/>
    </location>
</feature>
<dbReference type="InterPro" id="IPR011993">
    <property type="entry name" value="PH-like_dom_sf"/>
</dbReference>
<gene>
    <name evidence="9" type="ORF">DASB73_029120</name>
</gene>
<evidence type="ECO:0000256" key="7">
    <source>
        <dbReference type="SAM" id="Phobius"/>
    </source>
</evidence>
<feature type="compositionally biased region" description="Polar residues" evidence="6">
    <location>
        <begin position="385"/>
        <end position="402"/>
    </location>
</feature>
<dbReference type="PANTHER" id="PTHR23319">
    <property type="entry name" value="GRAM DOMAIN CONTAINING 1B, ISOFORM E"/>
    <property type="match status" value="1"/>
</dbReference>
<evidence type="ECO:0000256" key="2">
    <source>
        <dbReference type="ARBA" id="ARBA00006582"/>
    </source>
</evidence>
<dbReference type="GO" id="GO:0005886">
    <property type="term" value="C:plasma membrane"/>
    <property type="evidence" value="ECO:0007669"/>
    <property type="project" value="TreeGrafter"/>
</dbReference>
<comment type="caution">
    <text evidence="9">The sequence shown here is derived from an EMBL/GenBank/DDBJ whole genome shotgun (WGS) entry which is preliminary data.</text>
</comment>
<evidence type="ECO:0000259" key="8">
    <source>
        <dbReference type="PROSITE" id="PS51778"/>
    </source>
</evidence>
<feature type="compositionally biased region" description="Polar residues" evidence="6">
    <location>
        <begin position="421"/>
        <end position="436"/>
    </location>
</feature>
<dbReference type="GO" id="GO:0005789">
    <property type="term" value="C:endoplasmic reticulum membrane"/>
    <property type="evidence" value="ECO:0007669"/>
    <property type="project" value="TreeGrafter"/>
</dbReference>
<dbReference type="AlphaFoldDB" id="A0AAV5RN69"/>
<dbReference type="InterPro" id="IPR031968">
    <property type="entry name" value="VASt"/>
</dbReference>
<dbReference type="PROSITE" id="PS51778">
    <property type="entry name" value="VAST"/>
    <property type="match status" value="1"/>
</dbReference>
<proteinExistence type="inferred from homology"/>
<keyword evidence="5 7" id="KW-0472">Membrane</keyword>
<keyword evidence="4 7" id="KW-1133">Transmembrane helix</keyword>
<feature type="region of interest" description="Disordered" evidence="6">
    <location>
        <begin position="308"/>
        <end position="332"/>
    </location>
</feature>
<dbReference type="InterPro" id="IPR004182">
    <property type="entry name" value="GRAM"/>
</dbReference>
<organism evidence="9 10">
    <name type="scientific">Starmerella bacillaris</name>
    <name type="common">Yeast</name>
    <name type="synonym">Candida zemplinina</name>
    <dbReference type="NCBI Taxonomy" id="1247836"/>
    <lineage>
        <taxon>Eukaryota</taxon>
        <taxon>Fungi</taxon>
        <taxon>Dikarya</taxon>
        <taxon>Ascomycota</taxon>
        <taxon>Saccharomycotina</taxon>
        <taxon>Dipodascomycetes</taxon>
        <taxon>Dipodascales</taxon>
        <taxon>Trichomonascaceae</taxon>
        <taxon>Starmerella</taxon>
    </lineage>
</organism>
<feature type="region of interest" description="Disordered" evidence="6">
    <location>
        <begin position="385"/>
        <end position="457"/>
    </location>
</feature>
<evidence type="ECO:0000256" key="4">
    <source>
        <dbReference type="ARBA" id="ARBA00022989"/>
    </source>
</evidence>
<dbReference type="GO" id="GO:0005739">
    <property type="term" value="C:mitochondrion"/>
    <property type="evidence" value="ECO:0007669"/>
    <property type="project" value="TreeGrafter"/>
</dbReference>
<dbReference type="GO" id="GO:0032366">
    <property type="term" value="P:intracellular sterol transport"/>
    <property type="evidence" value="ECO:0007669"/>
    <property type="project" value="TreeGrafter"/>
</dbReference>
<feature type="region of interest" description="Disordered" evidence="6">
    <location>
        <begin position="1"/>
        <end position="63"/>
    </location>
</feature>
<dbReference type="Gene3D" id="2.30.29.30">
    <property type="entry name" value="Pleckstrin-homology domain (PH domain)/Phosphotyrosine-binding domain (PTB)"/>
    <property type="match status" value="1"/>
</dbReference>
<dbReference type="InterPro" id="IPR051482">
    <property type="entry name" value="Cholesterol_transport"/>
</dbReference>
<comment type="subcellular location">
    <subcellularLocation>
        <location evidence="1">Membrane</location>
        <topology evidence="1">Single-pass membrane protein</topology>
    </subcellularLocation>
</comment>